<dbReference type="Proteomes" id="UP000028487">
    <property type="component" value="Unassembled WGS sequence"/>
</dbReference>
<name>A0A077NV67_XENBV</name>
<comment type="caution">
    <text evidence="1">The sequence shown here is derived from an EMBL/GenBank/DDBJ whole genome shotgun (WGS) entry which is preliminary data.</text>
</comment>
<protein>
    <submittedName>
        <fullName evidence="1">Uncharacterized protein</fullName>
    </submittedName>
</protein>
<reference evidence="1" key="1">
    <citation type="submission" date="2013-07" db="EMBL/GenBank/DDBJ databases">
        <title>Sub-species coevolution in mutualistic symbiosis.</title>
        <authorList>
            <person name="Murfin K."/>
            <person name="Klassen J."/>
            <person name="Lee M."/>
            <person name="Forst S."/>
            <person name="Stock P."/>
            <person name="Goodrich-Blair H."/>
        </authorList>
    </citation>
    <scope>NUCLEOTIDE SEQUENCE [LARGE SCALE GENOMIC DNA]</scope>
    <source>
        <strain evidence="1">Feltiae Moldova</strain>
    </source>
</reference>
<evidence type="ECO:0000313" key="2">
    <source>
        <dbReference type="Proteomes" id="UP000028487"/>
    </source>
</evidence>
<proteinExistence type="predicted"/>
<organism evidence="1 2">
    <name type="scientific">Xenorhabdus bovienii str. feltiae Moldova</name>
    <dbReference type="NCBI Taxonomy" id="1398200"/>
    <lineage>
        <taxon>Bacteria</taxon>
        <taxon>Pseudomonadati</taxon>
        <taxon>Pseudomonadota</taxon>
        <taxon>Gammaproteobacteria</taxon>
        <taxon>Enterobacterales</taxon>
        <taxon>Morganellaceae</taxon>
        <taxon>Xenorhabdus</taxon>
    </lineage>
</organism>
<sequence length="60" mass="7007">MNAFRIRDITLDSLKNREAYLMTRTMFINPNLLRRQLTLCIDISVQAQDHLFKVAISSPI</sequence>
<gene>
    <name evidence="1" type="ORF">XBFM1_380002</name>
</gene>
<evidence type="ECO:0000313" key="1">
    <source>
        <dbReference type="EMBL" id="CDH02780.1"/>
    </source>
</evidence>
<accession>A0A077NV67</accession>
<dbReference type="AlphaFoldDB" id="A0A077NV67"/>
<dbReference type="HOGENOM" id="CLU_2940839_0_0_6"/>
<dbReference type="EMBL" id="CBSV010000208">
    <property type="protein sequence ID" value="CDH02780.1"/>
    <property type="molecule type" value="Genomic_DNA"/>
</dbReference>